<keyword evidence="3 9" id="KW-0489">Methyltransferase</keyword>
<evidence type="ECO:0000256" key="1">
    <source>
        <dbReference type="ARBA" id="ARBA00009258"/>
    </source>
</evidence>
<keyword evidence="2" id="KW-0698">rRNA processing</keyword>
<feature type="domain" description="Ribosomal RNA methyltransferase FtsJ" evidence="8">
    <location>
        <begin position="88"/>
        <end position="288"/>
    </location>
</feature>
<feature type="compositionally biased region" description="Basic and acidic residues" evidence="7">
    <location>
        <begin position="29"/>
        <end position="41"/>
    </location>
</feature>
<evidence type="ECO:0000256" key="3">
    <source>
        <dbReference type="ARBA" id="ARBA00022603"/>
    </source>
</evidence>
<comment type="caution">
    <text evidence="9">The sequence shown here is derived from an EMBL/GenBank/DDBJ whole genome shotgun (WGS) entry which is preliminary data.</text>
</comment>
<organism evidence="9 10">
    <name type="scientific">Rhodotorula mucilaginosa</name>
    <name type="common">Yeast</name>
    <name type="synonym">Rhodotorula rubra</name>
    <dbReference type="NCBI Taxonomy" id="5537"/>
    <lineage>
        <taxon>Eukaryota</taxon>
        <taxon>Fungi</taxon>
        <taxon>Dikarya</taxon>
        <taxon>Basidiomycota</taxon>
        <taxon>Pucciniomycotina</taxon>
        <taxon>Microbotryomycetes</taxon>
        <taxon>Sporidiobolales</taxon>
        <taxon>Sporidiobolaceae</taxon>
        <taxon>Rhodotorula</taxon>
    </lineage>
</organism>
<evidence type="ECO:0000256" key="2">
    <source>
        <dbReference type="ARBA" id="ARBA00022552"/>
    </source>
</evidence>
<dbReference type="PANTHER" id="PTHR10920">
    <property type="entry name" value="RIBOSOMAL RNA METHYLTRANSFERASE"/>
    <property type="match status" value="1"/>
</dbReference>
<evidence type="ECO:0000313" key="9">
    <source>
        <dbReference type="EMBL" id="KAG0663894.1"/>
    </source>
</evidence>
<protein>
    <recommendedName>
        <fullName evidence="6">rRNA methyltransferase 2, mitochondrial</fullName>
    </recommendedName>
</protein>
<dbReference type="SUPFAM" id="SSF53335">
    <property type="entry name" value="S-adenosyl-L-methionine-dependent methyltransferases"/>
    <property type="match status" value="1"/>
</dbReference>
<dbReference type="InterPro" id="IPR015507">
    <property type="entry name" value="rRNA-MeTfrase_E"/>
</dbReference>
<feature type="region of interest" description="Disordered" evidence="7">
    <location>
        <begin position="20"/>
        <end position="65"/>
    </location>
</feature>
<keyword evidence="4" id="KW-0808">Transferase</keyword>
<dbReference type="Gene3D" id="3.40.50.150">
    <property type="entry name" value="Vaccinia Virus protein VP39"/>
    <property type="match status" value="1"/>
</dbReference>
<feature type="compositionally biased region" description="Low complexity" evidence="7">
    <location>
        <begin position="299"/>
        <end position="317"/>
    </location>
</feature>
<dbReference type="OrthoDB" id="20105at2759"/>
<dbReference type="Pfam" id="PF01728">
    <property type="entry name" value="FtsJ"/>
    <property type="match status" value="1"/>
</dbReference>
<evidence type="ECO:0000313" key="10">
    <source>
        <dbReference type="Proteomes" id="UP000777482"/>
    </source>
</evidence>
<dbReference type="InterPro" id="IPR002877">
    <property type="entry name" value="RNA_MeTrfase_FtsJ_dom"/>
</dbReference>
<gene>
    <name evidence="9" type="primary">MRM2</name>
    <name evidence="9" type="ORF">C6P46_002120</name>
</gene>
<dbReference type="GO" id="GO:0005739">
    <property type="term" value="C:mitochondrion"/>
    <property type="evidence" value="ECO:0007669"/>
    <property type="project" value="TreeGrafter"/>
</dbReference>
<proteinExistence type="inferred from homology"/>
<keyword evidence="5" id="KW-0949">S-adenosyl-L-methionine</keyword>
<dbReference type="Proteomes" id="UP000777482">
    <property type="component" value="Unassembled WGS sequence"/>
</dbReference>
<accession>A0A9P7B8H9</accession>
<dbReference type="HAMAP" id="MF_01547">
    <property type="entry name" value="RNA_methyltr_E"/>
    <property type="match status" value="1"/>
</dbReference>
<dbReference type="GO" id="GO:0008650">
    <property type="term" value="F:rRNA (uridine-2'-O-)-methyltransferase activity"/>
    <property type="evidence" value="ECO:0007669"/>
    <property type="project" value="TreeGrafter"/>
</dbReference>
<sequence length="317" mass="34405">MQSHARLFLTKRLPALVRAPRPFLPSTQHAHEPRFPSDRRRSFASSRVEPKAKGGSSSQWLERQKNDPYVRARAAQGLVDTDSAPSSYVSRAAFKLIELKEAWKGTVPMLRPGMTIVDLGAAPGGWIQAADQILGGRGTIVGVDLLPLHTSIPKDEAGIRFIQGDFTTPAVQNKVKQILREATGRGEVDLVVSDMMGNVTGNMLRDGTISLELCETALSFALAHLAPSTTADPTSKTAHPVQFVVKHFTSGATSDLRKRLASLFYVVKWVKPHSSRKASREGFFVCAGLRPGNNDKHATSSSGTTARSSTESGDLFF</sequence>
<comment type="similarity">
    <text evidence="1">Belongs to the class I-like SAM-binding methyltransferase superfamily. RNA methyltransferase RlmE family.</text>
</comment>
<dbReference type="PANTHER" id="PTHR10920:SF18">
    <property type="entry name" value="RRNA METHYLTRANSFERASE 2, MITOCHONDRIAL"/>
    <property type="match status" value="1"/>
</dbReference>
<evidence type="ECO:0000259" key="8">
    <source>
        <dbReference type="Pfam" id="PF01728"/>
    </source>
</evidence>
<dbReference type="InterPro" id="IPR050082">
    <property type="entry name" value="RNA_methyltr_RlmE"/>
</dbReference>
<evidence type="ECO:0000256" key="7">
    <source>
        <dbReference type="SAM" id="MobiDB-lite"/>
    </source>
</evidence>
<evidence type="ECO:0000256" key="4">
    <source>
        <dbReference type="ARBA" id="ARBA00022679"/>
    </source>
</evidence>
<reference evidence="9 10" key="1">
    <citation type="submission" date="2020-11" db="EMBL/GenBank/DDBJ databases">
        <title>Kefir isolates.</title>
        <authorList>
            <person name="Marcisauskas S."/>
            <person name="Kim Y."/>
            <person name="Blasche S."/>
        </authorList>
    </citation>
    <scope>NUCLEOTIDE SEQUENCE [LARGE SCALE GENOMIC DNA]</scope>
    <source>
        <strain evidence="9 10">KR</strain>
    </source>
</reference>
<dbReference type="AlphaFoldDB" id="A0A9P7B8H9"/>
<evidence type="ECO:0000256" key="5">
    <source>
        <dbReference type="ARBA" id="ARBA00022691"/>
    </source>
</evidence>
<evidence type="ECO:0000256" key="6">
    <source>
        <dbReference type="ARBA" id="ARBA00041184"/>
    </source>
</evidence>
<keyword evidence="10" id="KW-1185">Reference proteome</keyword>
<dbReference type="InterPro" id="IPR029063">
    <property type="entry name" value="SAM-dependent_MTases_sf"/>
</dbReference>
<name>A0A9P7B8H9_RHOMI</name>
<feature type="region of interest" description="Disordered" evidence="7">
    <location>
        <begin position="295"/>
        <end position="317"/>
    </location>
</feature>
<dbReference type="EMBL" id="PUHQ01000017">
    <property type="protein sequence ID" value="KAG0663894.1"/>
    <property type="molecule type" value="Genomic_DNA"/>
</dbReference>